<sequence>MVTRWGEKSPGLKILWIWTLGTAAILVTNVVRTRLHDMEQLLREEDAAAAGANPTSPSSREQILKDE</sequence>
<name>A0A6P5EXL3_ANACO</name>
<keyword evidence="2" id="KW-1133">Transmembrane helix</keyword>
<dbReference type="AlphaFoldDB" id="A0A6P5EXL3"/>
<keyword evidence="2" id="KW-0812">Transmembrane</keyword>
<evidence type="ECO:0000256" key="2">
    <source>
        <dbReference type="SAM" id="Phobius"/>
    </source>
</evidence>
<reference evidence="3" key="1">
    <citation type="journal article" date="2015" name="Nat. Genet.">
        <title>The pineapple genome and the evolution of CAM photosynthesis.</title>
        <authorList>
            <person name="Ming R."/>
            <person name="VanBuren R."/>
            <person name="Wai C.M."/>
            <person name="Tang H."/>
            <person name="Schatz M.C."/>
            <person name="Bowers J.E."/>
            <person name="Lyons E."/>
            <person name="Wang M.L."/>
            <person name="Chen J."/>
            <person name="Biggers E."/>
            <person name="Zhang J."/>
            <person name="Huang L."/>
            <person name="Zhang L."/>
            <person name="Miao W."/>
            <person name="Zhang J."/>
            <person name="Ye Z."/>
            <person name="Miao C."/>
            <person name="Lin Z."/>
            <person name="Wang H."/>
            <person name="Zhou H."/>
            <person name="Yim W.C."/>
            <person name="Priest H.D."/>
            <person name="Zheng C."/>
            <person name="Woodhouse M."/>
            <person name="Edger P.P."/>
            <person name="Guyot R."/>
            <person name="Guo H.B."/>
            <person name="Guo H."/>
            <person name="Zheng G."/>
            <person name="Singh R."/>
            <person name="Sharma A."/>
            <person name="Min X."/>
            <person name="Zheng Y."/>
            <person name="Lee H."/>
            <person name="Gurtowski J."/>
            <person name="Sedlazeck F.J."/>
            <person name="Harkess A."/>
            <person name="McKain M.R."/>
            <person name="Liao Z."/>
            <person name="Fang J."/>
            <person name="Liu J."/>
            <person name="Zhang X."/>
            <person name="Zhang Q."/>
            <person name="Hu W."/>
            <person name="Qin Y."/>
            <person name="Wang K."/>
            <person name="Chen L.Y."/>
            <person name="Shirley N."/>
            <person name="Lin Y.R."/>
            <person name="Liu L.Y."/>
            <person name="Hernandez A.G."/>
            <person name="Wright C.L."/>
            <person name="Bulone V."/>
            <person name="Tuskan G.A."/>
            <person name="Heath K."/>
            <person name="Zee F."/>
            <person name="Moore P.H."/>
            <person name="Sunkar R."/>
            <person name="Leebens-Mack J.H."/>
            <person name="Mockler T."/>
            <person name="Bennetzen J.L."/>
            <person name="Freeling M."/>
            <person name="Sankoff D."/>
            <person name="Paterson A.H."/>
            <person name="Zhu X."/>
            <person name="Yang X."/>
            <person name="Smith J.A."/>
            <person name="Cushman J.C."/>
            <person name="Paull R.E."/>
            <person name="Yu Q."/>
        </authorList>
    </citation>
    <scope>NUCLEOTIDE SEQUENCE [LARGE SCALE GENOMIC DNA]</scope>
    <source>
        <strain evidence="3">cv. F153</strain>
    </source>
</reference>
<dbReference type="GeneID" id="109710416"/>
<accession>A0A6P5EXL3</accession>
<gene>
    <name evidence="4" type="primary">LOC109710416</name>
</gene>
<proteinExistence type="predicted"/>
<feature type="region of interest" description="Disordered" evidence="1">
    <location>
        <begin position="45"/>
        <end position="67"/>
    </location>
</feature>
<keyword evidence="2" id="KW-0472">Membrane</keyword>
<reference evidence="4" key="2">
    <citation type="submission" date="2025-08" db="UniProtKB">
        <authorList>
            <consortium name="RefSeq"/>
        </authorList>
    </citation>
    <scope>IDENTIFICATION</scope>
    <source>
        <tissue evidence="4">Leaf</tissue>
    </source>
</reference>
<evidence type="ECO:0000313" key="3">
    <source>
        <dbReference type="Proteomes" id="UP000515123"/>
    </source>
</evidence>
<dbReference type="RefSeq" id="XP_020088546.1">
    <property type="nucleotide sequence ID" value="XM_020232957.1"/>
</dbReference>
<evidence type="ECO:0000256" key="1">
    <source>
        <dbReference type="SAM" id="MobiDB-lite"/>
    </source>
</evidence>
<evidence type="ECO:0000313" key="4">
    <source>
        <dbReference type="RefSeq" id="XP_020088546.1"/>
    </source>
</evidence>
<dbReference type="Proteomes" id="UP000515123">
    <property type="component" value="Linkage group 5"/>
</dbReference>
<feature type="transmembrane region" description="Helical" evidence="2">
    <location>
        <begin position="12"/>
        <end position="31"/>
    </location>
</feature>
<keyword evidence="3" id="KW-1185">Reference proteome</keyword>
<dbReference type="OrthoDB" id="736038at2759"/>
<organism evidence="3 4">
    <name type="scientific">Ananas comosus</name>
    <name type="common">Pineapple</name>
    <name type="synonym">Ananas ananas</name>
    <dbReference type="NCBI Taxonomy" id="4615"/>
    <lineage>
        <taxon>Eukaryota</taxon>
        <taxon>Viridiplantae</taxon>
        <taxon>Streptophyta</taxon>
        <taxon>Embryophyta</taxon>
        <taxon>Tracheophyta</taxon>
        <taxon>Spermatophyta</taxon>
        <taxon>Magnoliopsida</taxon>
        <taxon>Liliopsida</taxon>
        <taxon>Poales</taxon>
        <taxon>Bromeliaceae</taxon>
        <taxon>Bromelioideae</taxon>
        <taxon>Ananas</taxon>
    </lineage>
</organism>
<protein>
    <submittedName>
        <fullName evidence="4">Uncharacterized protein LOC109710416</fullName>
    </submittedName>
</protein>